<dbReference type="AlphaFoldDB" id="A0A2T4IHQ4"/>
<dbReference type="PRINTS" id="PR00833">
    <property type="entry name" value="POAALLERGEN"/>
</dbReference>
<gene>
    <name evidence="2" type="ORF">C8261_04380</name>
</gene>
<protein>
    <submittedName>
        <fullName evidence="2">Granule-associated-like protein</fullName>
    </submittedName>
</protein>
<sequence length="187" mass="19068">MIATPEKLAAANKATVESLLSVSATAMASAERLAALNLNTARALIEDSMSTLKTLSEAKDPQAFINLQTSIAQPGAEKLVAYYRSVYEIATQNQAEITKLMESQLADLNLSLNAALDEASKSAPAGSDVAIAAVKSALAAANSTYDSVSKAARQVVDIAEANVAAATGAAVKAVGTTTAAKPARKSA</sequence>
<keyword evidence="3" id="KW-1185">Reference proteome</keyword>
<evidence type="ECO:0000313" key="3">
    <source>
        <dbReference type="Proteomes" id="UP000241193"/>
    </source>
</evidence>
<dbReference type="NCBIfam" id="TIGR01841">
    <property type="entry name" value="phasin"/>
    <property type="match status" value="1"/>
</dbReference>
<name>A0A2T4IHQ4_9RHOO</name>
<dbReference type="RefSeq" id="WP_107492458.1">
    <property type="nucleotide sequence ID" value="NZ_PZKC01000003.1"/>
</dbReference>
<dbReference type="EMBL" id="PZKC01000003">
    <property type="protein sequence ID" value="PTD97256.1"/>
    <property type="molecule type" value="Genomic_DNA"/>
</dbReference>
<organism evidence="2 3">
    <name type="scientific">Pseudothauera lacus</name>
    <dbReference type="NCBI Taxonomy" id="2136175"/>
    <lineage>
        <taxon>Bacteria</taxon>
        <taxon>Pseudomonadati</taxon>
        <taxon>Pseudomonadota</taxon>
        <taxon>Betaproteobacteria</taxon>
        <taxon>Rhodocyclales</taxon>
        <taxon>Zoogloeaceae</taxon>
        <taxon>Pseudothauera</taxon>
    </lineage>
</organism>
<dbReference type="OrthoDB" id="5298576at2"/>
<reference evidence="2 3" key="1">
    <citation type="submission" date="2018-03" db="EMBL/GenBank/DDBJ databases">
        <authorList>
            <person name="Keele B.F."/>
        </authorList>
    </citation>
    <scope>NUCLEOTIDE SEQUENCE [LARGE SCALE GENOMIC DNA]</scope>
    <source>
        <strain evidence="2 3">D20</strain>
    </source>
</reference>
<comment type="caution">
    <text evidence="2">The sequence shown here is derived from an EMBL/GenBank/DDBJ whole genome shotgun (WGS) entry which is preliminary data.</text>
</comment>
<proteinExistence type="predicted"/>
<feature type="domain" description="Phasin" evidence="1">
    <location>
        <begin position="6"/>
        <end position="104"/>
    </location>
</feature>
<dbReference type="InterPro" id="IPR018968">
    <property type="entry name" value="Phasin"/>
</dbReference>
<reference evidence="2 3" key="2">
    <citation type="submission" date="2018-04" db="EMBL/GenBank/DDBJ databases">
        <title>Thauera lacus sp. nov., isolated from an saline lake in Inner Mongolia, China.</title>
        <authorList>
            <person name="Liang Q.-Y."/>
        </authorList>
    </citation>
    <scope>NUCLEOTIDE SEQUENCE [LARGE SCALE GENOMIC DNA]</scope>
    <source>
        <strain evidence="2 3">D20</strain>
    </source>
</reference>
<accession>A0A2T4IHQ4</accession>
<dbReference type="Proteomes" id="UP000241193">
    <property type="component" value="Unassembled WGS sequence"/>
</dbReference>
<evidence type="ECO:0000313" key="2">
    <source>
        <dbReference type="EMBL" id="PTD97256.1"/>
    </source>
</evidence>
<dbReference type="Pfam" id="PF09361">
    <property type="entry name" value="Phasin_2"/>
    <property type="match status" value="1"/>
</dbReference>
<evidence type="ECO:0000259" key="1">
    <source>
        <dbReference type="Pfam" id="PF09361"/>
    </source>
</evidence>
<dbReference type="InterPro" id="IPR010127">
    <property type="entry name" value="Phasin_subfam-1"/>
</dbReference>